<name>A0A1Q9F5M1_SYMMI</name>
<evidence type="ECO:0000313" key="2">
    <source>
        <dbReference type="Proteomes" id="UP000186817"/>
    </source>
</evidence>
<dbReference type="SUPFAM" id="SSF117281">
    <property type="entry name" value="Kelch motif"/>
    <property type="match status" value="2"/>
</dbReference>
<dbReference type="Gene3D" id="2.120.10.80">
    <property type="entry name" value="Kelch-type beta propeller"/>
    <property type="match status" value="4"/>
</dbReference>
<evidence type="ECO:0000313" key="1">
    <source>
        <dbReference type="EMBL" id="OLQ14995.1"/>
    </source>
</evidence>
<proteinExistence type="predicted"/>
<dbReference type="InterPro" id="IPR015915">
    <property type="entry name" value="Kelch-typ_b-propeller"/>
</dbReference>
<dbReference type="AlphaFoldDB" id="A0A1Q9F5M1"/>
<dbReference type="EMBL" id="LSRX01000008">
    <property type="protein sequence ID" value="OLQ14995.1"/>
    <property type="molecule type" value="Genomic_DNA"/>
</dbReference>
<organism evidence="1 2">
    <name type="scientific">Symbiodinium microadriaticum</name>
    <name type="common">Dinoflagellate</name>
    <name type="synonym">Zooxanthella microadriatica</name>
    <dbReference type="NCBI Taxonomy" id="2951"/>
    <lineage>
        <taxon>Eukaryota</taxon>
        <taxon>Sar</taxon>
        <taxon>Alveolata</taxon>
        <taxon>Dinophyceae</taxon>
        <taxon>Suessiales</taxon>
        <taxon>Symbiodiniaceae</taxon>
        <taxon>Symbiodinium</taxon>
    </lineage>
</organism>
<dbReference type="OrthoDB" id="10251809at2759"/>
<sequence length="765" mass="82989">MWIFGGNTGMSTHELWFAEVPSPAFNEFALTTSPSRFLHTAVLAPSGRMWLFGGEDGGLHNDLWYLDTEAGTTDFVLSSPSGTPPTAGFQRHHPKPAVKRHSAVLSSVGNMWVFGGDTSSGVVNNLHKIDVEVSPTSPTWTEVYPSGYIEPRRDHTAVLTLSDRMWIFAGVEQSTNRRNDLVYIDLEAVSPSWVTASTTGSLPRGRGLPKSVLNKTSNRMWMFGGYSSNTFENDLWYIDLQDTGSLTWNEVNPTVKPPPRVDVAGELSSDGRFWIHGGNGGSTLDDLWVIQVTAPEWELTWLPVDPVTVNGSPGARKLHSTVINPAGDMLMYGGADTSAFSDMWILSPVAPATTTLDAEWSAVSATDTPEGRVYSSAVMSSDGRMWLLHGYWDDFGATSLREVFYIDTQVDAGSHDWTQVSEPGPSLPTARNGHSTILTESGRLYVYGGTDSPGSTSAYSDLWYFDTEASSVQAEWFQETVSGAEARCYFGAVYSSGRMYLFGGQDGGGTLKNDLGYIDMTMSGSFWWSSMFPTGTLPSVRYKHSTVMNSARRMWIYGGEADTTGTAFLNDLWYIDVEDSSDSWHQVSVSGTAPTARSEHAAVLSATGRMWIYGGIGASGILSDVWYIDVEVGSPSWVQMIASGSNPGPRRAHSAALTADNEMWIFSGYFVEGGVDDELWYLEARVLASFQEAYQDTETESVSAASPAWVSAGEWTNARYDHASGITASGRAVVFGGYSGSSGLLARPGFLQGSGPMPVTTTLLG</sequence>
<comment type="caution">
    <text evidence="1">The sequence shown here is derived from an EMBL/GenBank/DDBJ whole genome shotgun (WGS) entry which is preliminary data.</text>
</comment>
<reference evidence="1 2" key="1">
    <citation type="submission" date="2016-02" db="EMBL/GenBank/DDBJ databases">
        <title>Genome analysis of coral dinoflagellate symbionts highlights evolutionary adaptations to a symbiotic lifestyle.</title>
        <authorList>
            <person name="Aranda M."/>
            <person name="Li Y."/>
            <person name="Liew Y.J."/>
            <person name="Baumgarten S."/>
            <person name="Simakov O."/>
            <person name="Wilson M."/>
            <person name="Piel J."/>
            <person name="Ashoor H."/>
            <person name="Bougouffa S."/>
            <person name="Bajic V.B."/>
            <person name="Ryu T."/>
            <person name="Ravasi T."/>
            <person name="Bayer T."/>
            <person name="Micklem G."/>
            <person name="Kim H."/>
            <person name="Bhak J."/>
            <person name="Lajeunesse T.C."/>
            <person name="Voolstra C.R."/>
        </authorList>
    </citation>
    <scope>NUCLEOTIDE SEQUENCE [LARGE SCALE GENOMIC DNA]</scope>
    <source>
        <strain evidence="1 2">CCMP2467</strain>
    </source>
</reference>
<keyword evidence="2" id="KW-1185">Reference proteome</keyword>
<accession>A0A1Q9F5M1</accession>
<gene>
    <name evidence="1" type="primary">LZTR1</name>
    <name evidence="1" type="ORF">AK812_SmicGene828</name>
</gene>
<dbReference type="PANTHER" id="PTHR23244">
    <property type="entry name" value="KELCH REPEAT DOMAIN"/>
    <property type="match status" value="1"/>
</dbReference>
<dbReference type="Proteomes" id="UP000186817">
    <property type="component" value="Unassembled WGS sequence"/>
</dbReference>
<dbReference type="Pfam" id="PF24681">
    <property type="entry name" value="Kelch_KLHDC2_KLHL20_DRC7"/>
    <property type="match status" value="3"/>
</dbReference>
<protein>
    <submittedName>
        <fullName evidence="1">Leucine-zipper-like transcriptional regulator 1</fullName>
    </submittedName>
</protein>